<dbReference type="Proteomes" id="UP001163821">
    <property type="component" value="Unassembled WGS sequence"/>
</dbReference>
<evidence type="ECO:0000313" key="5">
    <source>
        <dbReference type="EMBL" id="MCW0482919.1"/>
    </source>
</evidence>
<dbReference type="SUPFAM" id="SSF53822">
    <property type="entry name" value="Periplasmic binding protein-like I"/>
    <property type="match status" value="1"/>
</dbReference>
<name>A0AA41Y6N0_9BACT</name>
<reference evidence="5" key="1">
    <citation type="submission" date="2022-10" db="EMBL/GenBank/DDBJ databases">
        <title>Gaoshiqiia sediminis gen. nov., sp. nov., isolated from coastal sediment.</title>
        <authorList>
            <person name="Yu W.X."/>
            <person name="Mu D.S."/>
            <person name="Du J.Z."/>
            <person name="Liang Y.Q."/>
        </authorList>
    </citation>
    <scope>NUCLEOTIDE SEQUENCE</scope>
    <source>
        <strain evidence="5">A06</strain>
    </source>
</reference>
<dbReference type="PROSITE" id="PS50949">
    <property type="entry name" value="HTH_GNTR"/>
    <property type="match status" value="1"/>
</dbReference>
<dbReference type="PANTHER" id="PTHR38445">
    <property type="entry name" value="HTH-TYPE TRANSCRIPTIONAL REPRESSOR YTRA"/>
    <property type="match status" value="1"/>
</dbReference>
<dbReference type="CDD" id="cd07377">
    <property type="entry name" value="WHTH_GntR"/>
    <property type="match status" value="1"/>
</dbReference>
<dbReference type="RefSeq" id="WP_282591522.1">
    <property type="nucleotide sequence ID" value="NZ_JAPAAF010000010.1"/>
</dbReference>
<evidence type="ECO:0000256" key="3">
    <source>
        <dbReference type="ARBA" id="ARBA00023163"/>
    </source>
</evidence>
<dbReference type="SUPFAM" id="SSF46785">
    <property type="entry name" value="Winged helix' DNA-binding domain"/>
    <property type="match status" value="1"/>
</dbReference>
<dbReference type="InterPro" id="IPR036388">
    <property type="entry name" value="WH-like_DNA-bd_sf"/>
</dbReference>
<dbReference type="SMART" id="SM00345">
    <property type="entry name" value="HTH_GNTR"/>
    <property type="match status" value="1"/>
</dbReference>
<evidence type="ECO:0000256" key="1">
    <source>
        <dbReference type="ARBA" id="ARBA00023015"/>
    </source>
</evidence>
<dbReference type="InterPro" id="IPR000524">
    <property type="entry name" value="Tscrpt_reg_HTH_GntR"/>
</dbReference>
<comment type="caution">
    <text evidence="5">The sequence shown here is derived from an EMBL/GenBank/DDBJ whole genome shotgun (WGS) entry which is preliminary data.</text>
</comment>
<evidence type="ECO:0000259" key="4">
    <source>
        <dbReference type="PROSITE" id="PS50949"/>
    </source>
</evidence>
<evidence type="ECO:0000313" key="6">
    <source>
        <dbReference type="Proteomes" id="UP001163821"/>
    </source>
</evidence>
<dbReference type="AlphaFoldDB" id="A0AA41Y6N0"/>
<evidence type="ECO:0000256" key="2">
    <source>
        <dbReference type="ARBA" id="ARBA00023125"/>
    </source>
</evidence>
<keyword evidence="6" id="KW-1185">Reference proteome</keyword>
<dbReference type="Gene3D" id="1.10.10.10">
    <property type="entry name" value="Winged helix-like DNA-binding domain superfamily/Winged helix DNA-binding domain"/>
    <property type="match status" value="1"/>
</dbReference>
<gene>
    <name evidence="5" type="ORF">N2K84_09285</name>
</gene>
<dbReference type="EMBL" id="JAPAAF010000010">
    <property type="protein sequence ID" value="MCW0482919.1"/>
    <property type="molecule type" value="Genomic_DNA"/>
</dbReference>
<keyword evidence="3" id="KW-0804">Transcription</keyword>
<dbReference type="Gene3D" id="3.40.50.2300">
    <property type="match status" value="2"/>
</dbReference>
<dbReference type="GO" id="GO:0003677">
    <property type="term" value="F:DNA binding"/>
    <property type="evidence" value="ECO:0007669"/>
    <property type="project" value="UniProtKB-KW"/>
</dbReference>
<sequence>MIENSRINSESEVPLYKQVEDLIVSDIESGIFKPGQRIPSINETSEELLLSRDTVEKAYVHLRKKGIISSVRGKGYYVNKTDVGKKLKICLVFNKLSNYKRSLYNSFVQTLGPKAGVDVFIYHYDIAEFENIIDNNLSHYDYFVILPHFRNENADIGRVIKKIPTEKVLIVDRYLDELKNYPVVYQEYDKDIQDALSQALDLLRKYDRLNLVFPTNEYYSPYIRKGFAVFCQVHQFEYRIIDTLDENNICRKEAYIIISDNDLYYLIKFIKTVGWTAGKDIGLISYNENPVKELLCEGISTISTNHDEIGQKAAEMILKKDFKHIKSPFEFIRRASL</sequence>
<keyword evidence="2" id="KW-0238">DNA-binding</keyword>
<dbReference type="InterPro" id="IPR036390">
    <property type="entry name" value="WH_DNA-bd_sf"/>
</dbReference>
<dbReference type="Pfam" id="PF00392">
    <property type="entry name" value="GntR"/>
    <property type="match status" value="1"/>
</dbReference>
<dbReference type="GO" id="GO:0003700">
    <property type="term" value="F:DNA-binding transcription factor activity"/>
    <property type="evidence" value="ECO:0007669"/>
    <property type="project" value="InterPro"/>
</dbReference>
<keyword evidence="1" id="KW-0805">Transcription regulation</keyword>
<feature type="domain" description="HTH gntR-type" evidence="4">
    <location>
        <begin position="13"/>
        <end position="81"/>
    </location>
</feature>
<dbReference type="InterPro" id="IPR028082">
    <property type="entry name" value="Peripla_BP_I"/>
</dbReference>
<dbReference type="PANTHER" id="PTHR38445:SF10">
    <property type="entry name" value="GNTR-FAMILY TRANSCRIPTIONAL REGULATOR"/>
    <property type="match status" value="1"/>
</dbReference>
<protein>
    <submittedName>
        <fullName evidence="5">GntR family transcriptional regulator</fullName>
    </submittedName>
</protein>
<proteinExistence type="predicted"/>
<accession>A0AA41Y6N0</accession>
<organism evidence="5 6">
    <name type="scientific">Gaoshiqia sediminis</name>
    <dbReference type="NCBI Taxonomy" id="2986998"/>
    <lineage>
        <taxon>Bacteria</taxon>
        <taxon>Pseudomonadati</taxon>
        <taxon>Bacteroidota</taxon>
        <taxon>Bacteroidia</taxon>
        <taxon>Marinilabiliales</taxon>
        <taxon>Prolixibacteraceae</taxon>
        <taxon>Gaoshiqia</taxon>
    </lineage>
</organism>